<feature type="compositionally biased region" description="Basic and acidic residues" evidence="1">
    <location>
        <begin position="205"/>
        <end position="216"/>
    </location>
</feature>
<proteinExistence type="predicted"/>
<protein>
    <submittedName>
        <fullName evidence="3">Prepilin-type N-terminal cleavage/methylation domain-containing protein</fullName>
    </submittedName>
</protein>
<dbReference type="OrthoDB" id="5243341at2"/>
<dbReference type="InterPro" id="IPR012902">
    <property type="entry name" value="N_methyl_site"/>
</dbReference>
<dbReference type="PROSITE" id="PS00409">
    <property type="entry name" value="PROKAR_NTER_METHYL"/>
    <property type="match status" value="1"/>
</dbReference>
<dbReference type="EMBL" id="SKBU01000018">
    <property type="protein sequence ID" value="TCJ16116.1"/>
    <property type="molecule type" value="Genomic_DNA"/>
</dbReference>
<evidence type="ECO:0000256" key="1">
    <source>
        <dbReference type="SAM" id="MobiDB-lite"/>
    </source>
</evidence>
<dbReference type="AlphaFoldDB" id="A0A4R1BFY4"/>
<comment type="caution">
    <text evidence="3">The sequence shown here is derived from an EMBL/GenBank/DDBJ whole genome shotgun (WGS) entry which is preliminary data.</text>
</comment>
<organism evidence="3 4">
    <name type="scientific">Rubrobacter taiwanensis</name>
    <dbReference type="NCBI Taxonomy" id="185139"/>
    <lineage>
        <taxon>Bacteria</taxon>
        <taxon>Bacillati</taxon>
        <taxon>Actinomycetota</taxon>
        <taxon>Rubrobacteria</taxon>
        <taxon>Rubrobacterales</taxon>
        <taxon>Rubrobacteraceae</taxon>
        <taxon>Rubrobacter</taxon>
    </lineage>
</organism>
<reference evidence="3 4" key="1">
    <citation type="submission" date="2019-03" db="EMBL/GenBank/DDBJ databases">
        <title>Whole genome sequence of a novel Rubrobacter taiwanensis strain, isolated from Yellowstone National Park.</title>
        <authorList>
            <person name="Freed S."/>
            <person name="Ramaley R.F."/>
            <person name="Kyndt J.A."/>
        </authorList>
    </citation>
    <scope>NUCLEOTIDE SEQUENCE [LARGE SCALE GENOMIC DNA]</scope>
    <source>
        <strain evidence="3 4">Yellowstone</strain>
    </source>
</reference>
<gene>
    <name evidence="3" type="ORF">E0L93_10575</name>
</gene>
<dbReference type="Pfam" id="PF07963">
    <property type="entry name" value="N_methyl"/>
    <property type="match status" value="1"/>
</dbReference>
<keyword evidence="2" id="KW-0472">Membrane</keyword>
<dbReference type="Gene3D" id="3.30.700.10">
    <property type="entry name" value="Glycoprotein, Type 4 Pilin"/>
    <property type="match status" value="1"/>
</dbReference>
<dbReference type="RefSeq" id="WP_132691703.1">
    <property type="nucleotide sequence ID" value="NZ_SKBU01000018.1"/>
</dbReference>
<accession>A0A4R1BFY4</accession>
<feature type="transmembrane region" description="Helical" evidence="2">
    <location>
        <begin position="21"/>
        <end position="43"/>
    </location>
</feature>
<name>A0A4R1BFY4_9ACTN</name>
<dbReference type="InterPro" id="IPR045584">
    <property type="entry name" value="Pilin-like"/>
</dbReference>
<evidence type="ECO:0000256" key="2">
    <source>
        <dbReference type="SAM" id="Phobius"/>
    </source>
</evidence>
<dbReference type="SUPFAM" id="SSF54523">
    <property type="entry name" value="Pili subunits"/>
    <property type="match status" value="1"/>
</dbReference>
<keyword evidence="4" id="KW-1185">Reference proteome</keyword>
<keyword evidence="2" id="KW-1133">Transmembrane helix</keyword>
<sequence length="224" mass="24211">MGCRVSRTGARLRRGEGGFTLPELLAVIAIMGVLIAIAVLWWLSLLEARRVEAAARQLEADLRLAHARATNQLVEWRVVLVPERAGEEEGPDYYLVKLDRTYSAGGDAVTAGNVTESIPRYFPANVKVRDHDPLNNDDQNQGWWVSPAPEDIPETGGAPTRTLGFKPYGAMTFYMSPSASICVTVRGSPHPERRMTVSSATSRVSMKDGDCGETRGGDIAGGAG</sequence>
<evidence type="ECO:0000313" key="3">
    <source>
        <dbReference type="EMBL" id="TCJ16116.1"/>
    </source>
</evidence>
<keyword evidence="2" id="KW-0812">Transmembrane</keyword>
<dbReference type="Proteomes" id="UP000295244">
    <property type="component" value="Unassembled WGS sequence"/>
</dbReference>
<evidence type="ECO:0000313" key="4">
    <source>
        <dbReference type="Proteomes" id="UP000295244"/>
    </source>
</evidence>
<dbReference type="NCBIfam" id="TIGR02532">
    <property type="entry name" value="IV_pilin_GFxxxE"/>
    <property type="match status" value="1"/>
</dbReference>
<feature type="region of interest" description="Disordered" evidence="1">
    <location>
        <begin position="189"/>
        <end position="224"/>
    </location>
</feature>